<dbReference type="InterPro" id="IPR051143">
    <property type="entry name" value="TrkH_K-transport"/>
</dbReference>
<dbReference type="PANTHER" id="PTHR31064">
    <property type="entry name" value="POTASSIUM TRANSPORT PROTEIN DDB_G0292412-RELATED"/>
    <property type="match status" value="1"/>
</dbReference>
<dbReference type="InterPro" id="IPR003445">
    <property type="entry name" value="Cat_transpt"/>
</dbReference>
<keyword evidence="6 10" id="KW-0630">Potassium</keyword>
<feature type="compositionally biased region" description="Low complexity" evidence="11">
    <location>
        <begin position="258"/>
        <end position="270"/>
    </location>
</feature>
<feature type="compositionally biased region" description="Basic and acidic residues" evidence="11">
    <location>
        <begin position="280"/>
        <end position="297"/>
    </location>
</feature>
<comment type="caution">
    <text evidence="10">Lacks conserved residue(s) required for the propagation of feature annotation.</text>
</comment>
<evidence type="ECO:0000256" key="2">
    <source>
        <dbReference type="ARBA" id="ARBA00009137"/>
    </source>
</evidence>
<feature type="transmembrane region" description="Helical" evidence="10">
    <location>
        <begin position="627"/>
        <end position="646"/>
    </location>
</feature>
<evidence type="ECO:0000256" key="5">
    <source>
        <dbReference type="ARBA" id="ARBA00022692"/>
    </source>
</evidence>
<evidence type="ECO:0000313" key="12">
    <source>
        <dbReference type="EMBL" id="KZT01449.1"/>
    </source>
</evidence>
<keyword evidence="13" id="KW-1185">Reference proteome</keyword>
<feature type="transmembrane region" description="Helical" evidence="10">
    <location>
        <begin position="31"/>
        <end position="52"/>
    </location>
</feature>
<evidence type="ECO:0000256" key="6">
    <source>
        <dbReference type="ARBA" id="ARBA00022958"/>
    </source>
</evidence>
<dbReference type="STRING" id="1314785.A0A165BQ28"/>
<feature type="region of interest" description="Disordered" evidence="11">
    <location>
        <begin position="244"/>
        <end position="378"/>
    </location>
</feature>
<keyword evidence="4 10" id="KW-0633">Potassium transport</keyword>
<dbReference type="OrthoDB" id="9999863at2759"/>
<feature type="transmembrane region" description="Helical" evidence="10">
    <location>
        <begin position="91"/>
        <end position="111"/>
    </location>
</feature>
<comment type="subcellular location">
    <subcellularLocation>
        <location evidence="1">Membrane</location>
        <topology evidence="1">Multi-pass membrane protein</topology>
    </subcellularLocation>
</comment>
<dbReference type="GO" id="GO:0005886">
    <property type="term" value="C:plasma membrane"/>
    <property type="evidence" value="ECO:0007669"/>
    <property type="project" value="InterPro"/>
</dbReference>
<dbReference type="EMBL" id="KV427664">
    <property type="protein sequence ID" value="KZT01449.1"/>
    <property type="molecule type" value="Genomic_DNA"/>
</dbReference>
<keyword evidence="5 10" id="KW-0812">Transmembrane</keyword>
<accession>A0A165BQ28</accession>
<feature type="compositionally biased region" description="Low complexity" evidence="11">
    <location>
        <begin position="904"/>
        <end position="917"/>
    </location>
</feature>
<dbReference type="InterPro" id="IPR015958">
    <property type="entry name" value="Trk1_fungi"/>
</dbReference>
<dbReference type="RefSeq" id="XP_040759189.1">
    <property type="nucleotide sequence ID" value="XM_040909983.1"/>
</dbReference>
<dbReference type="GO" id="GO:0030007">
    <property type="term" value="P:intracellular potassium ion homeostasis"/>
    <property type="evidence" value="ECO:0007669"/>
    <property type="project" value="UniProtKB-UniRule"/>
</dbReference>
<protein>
    <recommendedName>
        <fullName evidence="10">Potassium transport protein</fullName>
    </recommendedName>
</protein>
<dbReference type="NCBIfam" id="TIGR00934">
    <property type="entry name" value="2a38euk"/>
    <property type="match status" value="1"/>
</dbReference>
<feature type="region of interest" description="Disordered" evidence="11">
    <location>
        <begin position="868"/>
        <end position="941"/>
    </location>
</feature>
<evidence type="ECO:0000256" key="9">
    <source>
        <dbReference type="ARBA" id="ARBA00023136"/>
    </source>
</evidence>
<evidence type="ECO:0000256" key="8">
    <source>
        <dbReference type="ARBA" id="ARBA00023065"/>
    </source>
</evidence>
<dbReference type="PIRSF" id="PIRSF002450">
    <property type="entry name" value="K+_transpter_TRK"/>
    <property type="match status" value="1"/>
</dbReference>
<evidence type="ECO:0000256" key="10">
    <source>
        <dbReference type="PIRNR" id="PIRNR002450"/>
    </source>
</evidence>
<feature type="compositionally biased region" description="Basic and acidic residues" evidence="11">
    <location>
        <begin position="167"/>
        <end position="192"/>
    </location>
</feature>
<dbReference type="GeneID" id="63827012"/>
<dbReference type="InterPro" id="IPR004773">
    <property type="entry name" value="K/Na_transp_Trk1/HKT1"/>
</dbReference>
<keyword evidence="9 10" id="KW-0472">Membrane</keyword>
<dbReference type="GO" id="GO:1990573">
    <property type="term" value="P:potassium ion import across plasma membrane"/>
    <property type="evidence" value="ECO:0007669"/>
    <property type="project" value="TreeGrafter"/>
</dbReference>
<organism evidence="12 13">
    <name type="scientific">Laetiporus sulphureus 93-53</name>
    <dbReference type="NCBI Taxonomy" id="1314785"/>
    <lineage>
        <taxon>Eukaryota</taxon>
        <taxon>Fungi</taxon>
        <taxon>Dikarya</taxon>
        <taxon>Basidiomycota</taxon>
        <taxon>Agaricomycotina</taxon>
        <taxon>Agaricomycetes</taxon>
        <taxon>Polyporales</taxon>
        <taxon>Laetiporus</taxon>
    </lineage>
</organism>
<feature type="transmembrane region" description="Helical" evidence="10">
    <location>
        <begin position="499"/>
        <end position="523"/>
    </location>
</feature>
<feature type="region of interest" description="Disordered" evidence="11">
    <location>
        <begin position="163"/>
        <end position="226"/>
    </location>
</feature>
<feature type="transmembrane region" description="Helical" evidence="10">
    <location>
        <begin position="59"/>
        <end position="79"/>
    </location>
</feature>
<dbReference type="InParanoid" id="A0A165BQ28"/>
<keyword evidence="7 10" id="KW-1133">Transmembrane helix</keyword>
<gene>
    <name evidence="12" type="ORF">LAESUDRAFT_731151</name>
</gene>
<keyword evidence="3 10" id="KW-0813">Transport</keyword>
<feature type="transmembrane region" description="Helical" evidence="10">
    <location>
        <begin position="574"/>
        <end position="595"/>
    </location>
</feature>
<comment type="similarity">
    <text evidence="2 10">Belongs to the TrkH potassium transport family.</text>
</comment>
<dbReference type="PANTHER" id="PTHR31064:SF30">
    <property type="entry name" value="HIGH-AFFINITY POTASSIUM TRANSPORT PROTEIN-RELATED"/>
    <property type="match status" value="1"/>
</dbReference>
<evidence type="ECO:0000256" key="4">
    <source>
        <dbReference type="ARBA" id="ARBA00022538"/>
    </source>
</evidence>
<sequence>MPSLPSRRLSRNWLHRLQDAGSYILSNLNFYRIHILVFTFTPLIFSGIFYAVNGKYHIPYIDCLFTCVSAMMVCGLASIDLSKLTPLQQFLLFAQMCLGSPIFVSWVIVYVRRSFFAKRFQHIMEADMARKLAHKYHEPVHVKLVPWWRRALESLLPRNTRSINSRESVESSSRDARGGLRTDMVRRTDDAPRLVNPSGWISEGRPEVATGHGFDQDGTHEPDVPSPLRYLAFSDIDNPALVNAAAPGGPLVKEPADQSDTVSGTTSSTRTDSESDFADTGDHQGTYEEGKQQKEPARMLSESAPMTDSPISEPEEPSPRSTFTASAAQNRQGTFPRQQTIEFAASSRPLRHARSAERPLARHLQSTLSQRSDQAEFDYRRPMRRPTLSYPESYDAYSFSRREDGNTSHGEFGGFPMPLEIGSRLFGRLFPNLKRKLTRTMTMPRTRTIVSQHGSMAPGARPVSYISFEAVVGRNSTFKSLTKEQLEELGGVEYRALGALLWIVGGYHIMTQLLAFVVIAPYMSIPRWASDFKPPQLYRDVSPVWFAAFQVVTSYTNSGMSLEDESMIPFQRAYPMIFFMIFLILAGYTAFPIFLRVTIWTLSKIVPQGSRIRETLHFLLDHPRRCYIYLFPSYQTWFLVLVLIALNGTDWFCFEVLDLGNPTVMTIPPGDRVLVGLLQAVAVRSAGFSTVNLANLAPAVKTLYVMMMYISVYPLAMSVRSTNVYEEKSLGIYEDDNDATASLFDPRENRVTVWSRYLATHMRKQLSFDMWWLGTALVLVCIIERDGLEDESNSSWFNIFRILFEIVSAYGGVGLSLGVPYDNYSFSGALRPLSKLIICLVMLRGRHRGLPVAIDRAVMLPAEFYEPAKDGDQEGLPEDHRPDIPNGHVPDGRSEKSRRRASRQRSQSMSRSVASDSTHQIPLRELRPSTEETHEEELSQS</sequence>
<evidence type="ECO:0000256" key="11">
    <source>
        <dbReference type="SAM" id="MobiDB-lite"/>
    </source>
</evidence>
<evidence type="ECO:0000256" key="7">
    <source>
        <dbReference type="ARBA" id="ARBA00022989"/>
    </source>
</evidence>
<evidence type="ECO:0000256" key="3">
    <source>
        <dbReference type="ARBA" id="ARBA00022448"/>
    </source>
</evidence>
<dbReference type="GO" id="GO:0140107">
    <property type="term" value="F:high-affinity potassium ion transmembrane transporter activity"/>
    <property type="evidence" value="ECO:0007669"/>
    <property type="project" value="TreeGrafter"/>
</dbReference>
<evidence type="ECO:0000256" key="1">
    <source>
        <dbReference type="ARBA" id="ARBA00004141"/>
    </source>
</evidence>
<feature type="compositionally biased region" description="Basic and acidic residues" evidence="11">
    <location>
        <begin position="214"/>
        <end position="223"/>
    </location>
</feature>
<dbReference type="AlphaFoldDB" id="A0A165BQ28"/>
<feature type="compositionally biased region" description="Basic and acidic residues" evidence="11">
    <location>
        <begin position="868"/>
        <end position="883"/>
    </location>
</feature>
<feature type="compositionally biased region" description="Basic and acidic residues" evidence="11">
    <location>
        <begin position="922"/>
        <end position="932"/>
    </location>
</feature>
<reference evidence="12 13" key="1">
    <citation type="journal article" date="2016" name="Mol. Biol. Evol.">
        <title>Comparative Genomics of Early-Diverging Mushroom-Forming Fungi Provides Insights into the Origins of Lignocellulose Decay Capabilities.</title>
        <authorList>
            <person name="Nagy L.G."/>
            <person name="Riley R."/>
            <person name="Tritt A."/>
            <person name="Adam C."/>
            <person name="Daum C."/>
            <person name="Floudas D."/>
            <person name="Sun H."/>
            <person name="Yadav J.S."/>
            <person name="Pangilinan J."/>
            <person name="Larsson K.H."/>
            <person name="Matsuura K."/>
            <person name="Barry K."/>
            <person name="Labutti K."/>
            <person name="Kuo R."/>
            <person name="Ohm R.A."/>
            <person name="Bhattacharya S.S."/>
            <person name="Shirouzu T."/>
            <person name="Yoshinaga Y."/>
            <person name="Martin F.M."/>
            <person name="Grigoriev I.V."/>
            <person name="Hibbett D.S."/>
        </authorList>
    </citation>
    <scope>NUCLEOTIDE SEQUENCE [LARGE SCALE GENOMIC DNA]</scope>
    <source>
        <strain evidence="12 13">93-53</strain>
    </source>
</reference>
<evidence type="ECO:0000313" key="13">
    <source>
        <dbReference type="Proteomes" id="UP000076871"/>
    </source>
</evidence>
<keyword evidence="8 10" id="KW-0406">Ion transport</keyword>
<feature type="compositionally biased region" description="Polar residues" evidence="11">
    <location>
        <begin position="322"/>
        <end position="341"/>
    </location>
</feature>
<dbReference type="Pfam" id="PF02386">
    <property type="entry name" value="TrkH"/>
    <property type="match status" value="1"/>
</dbReference>
<dbReference type="FunCoup" id="A0A165BQ28">
    <property type="interactions" value="71"/>
</dbReference>
<dbReference type="Proteomes" id="UP000076871">
    <property type="component" value="Unassembled WGS sequence"/>
</dbReference>
<name>A0A165BQ28_9APHY</name>
<proteinExistence type="inferred from homology"/>